<evidence type="ECO:0000256" key="5">
    <source>
        <dbReference type="ARBA" id="ARBA00022989"/>
    </source>
</evidence>
<feature type="chain" id="PRO_5007051307" evidence="20">
    <location>
        <begin position="26"/>
        <end position="1096"/>
    </location>
</feature>
<evidence type="ECO:0000256" key="18">
    <source>
        <dbReference type="SAM" id="MobiDB-lite"/>
    </source>
</evidence>
<feature type="region of interest" description="Disordered" evidence="18">
    <location>
        <begin position="1023"/>
        <end position="1046"/>
    </location>
</feature>
<comment type="subcellular location">
    <subcellularLocation>
        <location evidence="14">Postsynaptic cell membrane</location>
        <topology evidence="14">Multi-pass membrane protein</topology>
    </subcellularLocation>
</comment>
<dbReference type="GO" id="GO:0015276">
    <property type="term" value="F:ligand-gated monoatomic ion channel activity"/>
    <property type="evidence" value="ECO:0007669"/>
    <property type="project" value="InterPro"/>
</dbReference>
<feature type="binding site" evidence="15">
    <location>
        <position position="528"/>
    </location>
    <ligand>
        <name>L-glutamate</name>
        <dbReference type="ChEBI" id="CHEBI:29985"/>
    </ligand>
</feature>
<evidence type="ECO:0000256" key="4">
    <source>
        <dbReference type="ARBA" id="ARBA00022729"/>
    </source>
</evidence>
<feature type="transmembrane region" description="Helical" evidence="19">
    <location>
        <begin position="649"/>
        <end position="669"/>
    </location>
</feature>
<keyword evidence="1" id="KW-0813">Transport</keyword>
<evidence type="ECO:0000256" key="16">
    <source>
        <dbReference type="PIRSR" id="PIRSR601508-2"/>
    </source>
</evidence>
<dbReference type="GO" id="GO:0045211">
    <property type="term" value="C:postsynaptic membrane"/>
    <property type="evidence" value="ECO:0007669"/>
    <property type="project" value="UniProtKB-SubCell"/>
</dbReference>
<feature type="site" description="Crucial to convey clamshell closure to channel opening" evidence="16">
    <location>
        <position position="678"/>
    </location>
</feature>
<feature type="compositionally biased region" description="Basic and acidic residues" evidence="18">
    <location>
        <begin position="932"/>
        <end position="951"/>
    </location>
</feature>
<evidence type="ECO:0000256" key="9">
    <source>
        <dbReference type="ARBA" id="ARBA00023170"/>
    </source>
</evidence>
<dbReference type="Pfam" id="PF01094">
    <property type="entry name" value="ANF_receptor"/>
    <property type="match status" value="1"/>
</dbReference>
<feature type="domain" description="Ionotropic glutamate receptor L-glutamate and glycine-binding" evidence="22">
    <location>
        <begin position="446"/>
        <end position="517"/>
    </location>
</feature>
<keyword evidence="17" id="KW-1015">Disulfide bond</keyword>
<dbReference type="SUPFAM" id="SSF53822">
    <property type="entry name" value="Periplasmic binding protein-like I"/>
    <property type="match status" value="1"/>
</dbReference>
<feature type="binding site" evidence="15">
    <location>
        <position position="747"/>
    </location>
    <ligand>
        <name>L-glutamate</name>
        <dbReference type="ChEBI" id="CHEBI:29985"/>
    </ligand>
</feature>
<dbReference type="PANTHER" id="PTHR18966">
    <property type="entry name" value="IONOTROPIC GLUTAMATE RECEPTOR"/>
    <property type="match status" value="1"/>
</dbReference>
<dbReference type="Gene3D" id="1.10.287.70">
    <property type="match status" value="1"/>
</dbReference>
<dbReference type="AlphaFoldDB" id="A0A0X3PTS5"/>
<dbReference type="FunFam" id="3.40.190.10:FF:000060">
    <property type="entry name" value="Glutamate receptor ionotropic, kainate 1"/>
    <property type="match status" value="1"/>
</dbReference>
<feature type="compositionally biased region" description="Polar residues" evidence="18">
    <location>
        <begin position="973"/>
        <end position="983"/>
    </location>
</feature>
<dbReference type="Gene3D" id="3.40.190.10">
    <property type="entry name" value="Periplasmic binding protein-like II"/>
    <property type="match status" value="1"/>
</dbReference>
<feature type="region of interest" description="Disordered" evidence="18">
    <location>
        <begin position="932"/>
        <end position="1008"/>
    </location>
</feature>
<evidence type="ECO:0000256" key="10">
    <source>
        <dbReference type="ARBA" id="ARBA00023180"/>
    </source>
</evidence>
<dbReference type="PRINTS" id="PR00177">
    <property type="entry name" value="NMDARECEPTOR"/>
</dbReference>
<gene>
    <name evidence="23" type="primary">GRIK2</name>
    <name evidence="23" type="ORF">TR123667</name>
</gene>
<dbReference type="InterPro" id="IPR001508">
    <property type="entry name" value="Iono_Glu_rcpt_met"/>
</dbReference>
<keyword evidence="5 19" id="KW-1133">Transmembrane helix</keyword>
<keyword evidence="4 20" id="KW-0732">Signal</keyword>
<evidence type="ECO:0000259" key="21">
    <source>
        <dbReference type="SMART" id="SM00079"/>
    </source>
</evidence>
<organism evidence="23">
    <name type="scientific">Schistocephalus solidus</name>
    <name type="common">Tapeworm</name>
    <dbReference type="NCBI Taxonomy" id="70667"/>
    <lineage>
        <taxon>Eukaryota</taxon>
        <taxon>Metazoa</taxon>
        <taxon>Spiralia</taxon>
        <taxon>Lophotrochozoa</taxon>
        <taxon>Platyhelminthes</taxon>
        <taxon>Cestoda</taxon>
        <taxon>Eucestoda</taxon>
        <taxon>Diphyllobothriidea</taxon>
        <taxon>Diphyllobothriidae</taxon>
        <taxon>Schistocephalus</taxon>
    </lineage>
</organism>
<keyword evidence="8 19" id="KW-0472">Membrane</keyword>
<keyword evidence="3 19" id="KW-0812">Transmembrane</keyword>
<feature type="binding site" evidence="15">
    <location>
        <position position="533"/>
    </location>
    <ligand>
        <name>L-glutamate</name>
        <dbReference type="ChEBI" id="CHEBI:29985"/>
    </ligand>
</feature>
<feature type="signal peptide" evidence="20">
    <location>
        <begin position="1"/>
        <end position="25"/>
    </location>
</feature>
<keyword evidence="2" id="KW-1003">Cell membrane</keyword>
<keyword evidence="7" id="KW-0406">Ion transport</keyword>
<keyword evidence="12" id="KW-1071">Ligand-gated ion channel</keyword>
<dbReference type="SMART" id="SM00918">
    <property type="entry name" value="Lig_chan-Glu_bd"/>
    <property type="match status" value="1"/>
</dbReference>
<dbReference type="InterPro" id="IPR028082">
    <property type="entry name" value="Peripla_BP_I"/>
</dbReference>
<dbReference type="Pfam" id="PF00060">
    <property type="entry name" value="Lig_chan"/>
    <property type="match status" value="1"/>
</dbReference>
<evidence type="ECO:0000256" key="1">
    <source>
        <dbReference type="ARBA" id="ARBA00022448"/>
    </source>
</evidence>
<evidence type="ECO:0000256" key="14">
    <source>
        <dbReference type="ARBA" id="ARBA00034104"/>
    </source>
</evidence>
<keyword evidence="10" id="KW-0325">Glycoprotein</keyword>
<reference evidence="23" key="1">
    <citation type="submission" date="2016-01" db="EMBL/GenBank/DDBJ databases">
        <title>Reference transcriptome for the parasite Schistocephalus solidus: insights into the molecular evolution of parasitism.</title>
        <authorList>
            <person name="Hebert F.O."/>
            <person name="Grambauer S."/>
            <person name="Barber I."/>
            <person name="Landry C.R."/>
            <person name="Aubin-Horth N."/>
        </authorList>
    </citation>
    <scope>NUCLEOTIDE SEQUENCE</scope>
</reference>
<evidence type="ECO:0000256" key="6">
    <source>
        <dbReference type="ARBA" id="ARBA00023018"/>
    </source>
</evidence>
<dbReference type="GO" id="GO:0038023">
    <property type="term" value="F:signaling receptor activity"/>
    <property type="evidence" value="ECO:0007669"/>
    <property type="project" value="InterPro"/>
</dbReference>
<keyword evidence="13" id="KW-0407">Ion channel</keyword>
<proteinExistence type="predicted"/>
<evidence type="ECO:0000256" key="17">
    <source>
        <dbReference type="PIRSR" id="PIRSR601508-3"/>
    </source>
</evidence>
<dbReference type="InterPro" id="IPR015683">
    <property type="entry name" value="Ionotropic_Glu_rcpt"/>
</dbReference>
<name>A0A0X3PTS5_SCHSO</name>
<evidence type="ECO:0000256" key="20">
    <source>
        <dbReference type="SAM" id="SignalP"/>
    </source>
</evidence>
<keyword evidence="6" id="KW-0770">Synapse</keyword>
<evidence type="ECO:0000256" key="3">
    <source>
        <dbReference type="ARBA" id="ARBA00022692"/>
    </source>
</evidence>
<dbReference type="SUPFAM" id="SSF81324">
    <property type="entry name" value="Voltage-gated potassium channels"/>
    <property type="match status" value="1"/>
</dbReference>
<evidence type="ECO:0000313" key="23">
    <source>
        <dbReference type="EMBL" id="JAP55355.1"/>
    </source>
</evidence>
<dbReference type="InterPro" id="IPR001320">
    <property type="entry name" value="Iontro_rcpt_C"/>
</dbReference>
<dbReference type="Pfam" id="PF10613">
    <property type="entry name" value="Lig_chan-Glu_bd"/>
    <property type="match status" value="1"/>
</dbReference>
<feature type="binding site" evidence="15">
    <location>
        <position position="699"/>
    </location>
    <ligand>
        <name>L-glutamate</name>
        <dbReference type="ChEBI" id="CHEBI:29985"/>
    </ligand>
</feature>
<feature type="domain" description="Ionotropic glutamate receptor C-terminal" evidence="21">
    <location>
        <begin position="436"/>
        <end position="810"/>
    </location>
</feature>
<evidence type="ECO:0000256" key="19">
    <source>
        <dbReference type="SAM" id="Phobius"/>
    </source>
</evidence>
<evidence type="ECO:0000256" key="7">
    <source>
        <dbReference type="ARBA" id="ARBA00023065"/>
    </source>
</evidence>
<keyword evidence="9 23" id="KW-0675">Receptor</keyword>
<evidence type="ECO:0000256" key="2">
    <source>
        <dbReference type="ARBA" id="ARBA00022475"/>
    </source>
</evidence>
<feature type="compositionally biased region" description="Polar residues" evidence="18">
    <location>
        <begin position="1023"/>
        <end position="1044"/>
    </location>
</feature>
<dbReference type="SMART" id="SM00079">
    <property type="entry name" value="PBPe"/>
    <property type="match status" value="1"/>
</dbReference>
<dbReference type="FunFam" id="1.10.287.70:FF:000010">
    <property type="entry name" value="Putative glutamate receptor ionotropic kainate 1"/>
    <property type="match status" value="1"/>
</dbReference>
<evidence type="ECO:0000256" key="15">
    <source>
        <dbReference type="PIRSR" id="PIRSR601508-1"/>
    </source>
</evidence>
<feature type="binding site" evidence="15">
    <location>
        <position position="700"/>
    </location>
    <ligand>
        <name>L-glutamate</name>
        <dbReference type="ChEBI" id="CHEBI:29985"/>
    </ligand>
</feature>
<sequence length="1096" mass="122490">MKLHPAGAYFYLLCVESLLFAKSASEEQKLNVGFIIEGESQSWALAFQKATEAANQTLADLLAGQPHQVRLVPLLKRIEVGNAFAATKAACELLKEPVVAIIGPNSNAASLQVLRVSQKHGIPYMVTRWGDEPHLNNVSVDLHPSGSAVGQTLRRFVEEAEEWKQLGLIYTEDEGLQKFENLLSRFKGDIIMRKWDHNDLFHKYVIKYFRTTMSQFRFVVDIPQSEIPEFLDLIAEYNMTSQYYSYLFTDWDTQFLNPKSFAIDRGANFSTLSLINLTWLHEHLQQGSRFLSSPPPKGVLRSHSEPTSSQDRITNYLLILDALHLLAVGIARIISTTSRPLEPPVGVNCDVDTAWVLGPKLVQTMKSENAEVPSGFTGRMEFNELGRRKNMNITVWEISKDGFQEYGYYNEKDDIVVTKRFATTQAQIQKELKGQTLRVTTIEDKPFVMYKGQLTANGEKSIDPKDWHGFCIDLLNECAAALQFNYTVHPVADGTYGSATIINGIEVWDGIIGELQFKKADLAVAMLTINYEREKVIDFTTPFMNLGVSIIFKKPVGQQPDLFAFLRPLSPTVWGYVLIAYVGVSMALFFVGRFSPYEWHNPHPCNADSELLENTFNMLNSLWFTIGSLMQQGSDILPRATSTRIVSGFWWFFTLIIISSYTANLAAFLTVERMKVPIEDVNDLAKQTKIKYGTRDGGSSAAFFEKSNVSTYQRMWQFMSSHKNVMMNNTEEAIARVKRGGYAYILESTINEYYTQRDCELMQVGNNLDSKGYGIGFPQGSKYRDAFSEVILALQRSQALEEMRRYWWRNYSITQPCNDAPTKVSDTNSLGVEQVGGCFVMVLIGLGASLLISLSEFLYKAYQRSKTSKRTMREEVAREFRFSMARSSTRDFGAESALALPPPPSNCLLSSKECRVAAMAYAPCLPAVVRPVDGDDKNIPTTHSSDRRRSVFDVTLMHRRCSSNRRSRNSNSGGEVSSVNAAPQQEHIIGTKTDPGGPTNSVHPPQLVSASSGLFYPVASGRYSPSPSLTHPPTAPTKSSNPKQLYNLPASVGHELTVRGQPGVPSAEPRLTLHDGSFGVPGYAGHGDVQVKTFTC</sequence>
<accession>A0A0X3PTS5</accession>
<feature type="compositionally biased region" description="Basic residues" evidence="18">
    <location>
        <begin position="957"/>
        <end position="968"/>
    </location>
</feature>
<feature type="transmembrane region" description="Helical" evidence="19">
    <location>
        <begin position="573"/>
        <end position="591"/>
    </location>
</feature>
<keyword evidence="11" id="KW-0628">Postsynaptic cell membrane</keyword>
<dbReference type="EMBL" id="GEEE01007870">
    <property type="protein sequence ID" value="JAP55355.1"/>
    <property type="molecule type" value="Transcribed_RNA"/>
</dbReference>
<evidence type="ECO:0000256" key="12">
    <source>
        <dbReference type="ARBA" id="ARBA00023286"/>
    </source>
</evidence>
<evidence type="ECO:0000256" key="11">
    <source>
        <dbReference type="ARBA" id="ARBA00023257"/>
    </source>
</evidence>
<evidence type="ECO:0000259" key="22">
    <source>
        <dbReference type="SMART" id="SM00918"/>
    </source>
</evidence>
<dbReference type="InterPro" id="IPR019594">
    <property type="entry name" value="Glu/Gly-bd"/>
</dbReference>
<dbReference type="Gene3D" id="3.40.50.2300">
    <property type="match status" value="2"/>
</dbReference>
<feature type="disulfide bond" evidence="17">
    <location>
        <begin position="759"/>
        <end position="817"/>
    </location>
</feature>
<protein>
    <submittedName>
        <fullName evidence="23">Glutamate receptor ionotropic, kainate 2</fullName>
    </submittedName>
</protein>
<dbReference type="InterPro" id="IPR001828">
    <property type="entry name" value="ANF_lig-bd_rcpt"/>
</dbReference>
<evidence type="ECO:0000256" key="8">
    <source>
        <dbReference type="ARBA" id="ARBA00023136"/>
    </source>
</evidence>
<dbReference type="FunFam" id="3.40.190.10:FF:000024">
    <property type="entry name" value="Glutamate receptor, ionotropic, delta 1"/>
    <property type="match status" value="1"/>
</dbReference>
<feature type="compositionally biased region" description="Polar residues" evidence="18">
    <location>
        <begin position="998"/>
        <end position="1008"/>
    </location>
</feature>
<dbReference type="SUPFAM" id="SSF53850">
    <property type="entry name" value="Periplasmic binding protein-like II"/>
    <property type="match status" value="1"/>
</dbReference>
<evidence type="ECO:0000256" key="13">
    <source>
        <dbReference type="ARBA" id="ARBA00023303"/>
    </source>
</evidence>